<reference evidence="2 3" key="1">
    <citation type="journal article" date="2016" name="DNA Res.">
        <title>Genome sequence of Aspergillus luchuensis NBRC 4314.</title>
        <authorList>
            <person name="Yamada O."/>
            <person name="Machida M."/>
            <person name="Hosoyama A."/>
            <person name="Goto M."/>
            <person name="Takahashi T."/>
            <person name="Futagami T."/>
            <person name="Yamagata Y."/>
            <person name="Takeuchi M."/>
            <person name="Kobayashi T."/>
            <person name="Koike H."/>
            <person name="Abe K."/>
            <person name="Asai K."/>
            <person name="Arita M."/>
            <person name="Fujita N."/>
            <person name="Fukuda K."/>
            <person name="Higa K."/>
            <person name="Horikawa H."/>
            <person name="Ishikawa T."/>
            <person name="Jinno K."/>
            <person name="Kato Y."/>
            <person name="Kirimura K."/>
            <person name="Mizutani O."/>
            <person name="Nakasone K."/>
            <person name="Sano M."/>
            <person name="Shiraishi Y."/>
            <person name="Tsukahara M."/>
            <person name="Gomi K."/>
        </authorList>
    </citation>
    <scope>NUCLEOTIDE SEQUENCE [LARGE SCALE GENOMIC DNA]</scope>
    <source>
        <strain evidence="2 3">RIB 2604</strain>
    </source>
</reference>
<evidence type="ECO:0000313" key="2">
    <source>
        <dbReference type="EMBL" id="GAT28203.1"/>
    </source>
</evidence>
<reference evidence="3" key="2">
    <citation type="submission" date="2016-02" db="EMBL/GenBank/DDBJ databases">
        <title>Genome sequencing of Aspergillus luchuensis NBRC 4314.</title>
        <authorList>
            <person name="Yamada O."/>
        </authorList>
    </citation>
    <scope>NUCLEOTIDE SEQUENCE [LARGE SCALE GENOMIC DNA]</scope>
    <source>
        <strain evidence="3">RIB 2604</strain>
    </source>
</reference>
<dbReference type="Proteomes" id="UP000075230">
    <property type="component" value="Unassembled WGS sequence"/>
</dbReference>
<evidence type="ECO:0000256" key="1">
    <source>
        <dbReference type="SAM" id="MobiDB-lite"/>
    </source>
</evidence>
<feature type="region of interest" description="Disordered" evidence="1">
    <location>
        <begin position="1"/>
        <end position="87"/>
    </location>
</feature>
<feature type="compositionally biased region" description="Polar residues" evidence="1">
    <location>
        <begin position="39"/>
        <end position="51"/>
    </location>
</feature>
<name>A0A146FT77_ASPKA</name>
<sequence length="87" mass="9616">MGRGSTEEQNGEQNEGIVKRNKVGCEHEDKSWAAVQRGRSMSSAPSCNGRSANERRSSSAKYLSRSESREALSSLRHASQKFTRKDG</sequence>
<proteinExistence type="predicted"/>
<dbReference type="AlphaFoldDB" id="A0A146FT77"/>
<accession>A0A146FT77</accession>
<comment type="caution">
    <text evidence="2">The sequence shown here is derived from an EMBL/GenBank/DDBJ whole genome shotgun (WGS) entry which is preliminary data.</text>
</comment>
<evidence type="ECO:0000313" key="3">
    <source>
        <dbReference type="Proteomes" id="UP000075230"/>
    </source>
</evidence>
<organism evidence="2 3">
    <name type="scientific">Aspergillus kawachii</name>
    <name type="common">White koji mold</name>
    <name type="synonym">Aspergillus awamori var. kawachi</name>
    <dbReference type="NCBI Taxonomy" id="1069201"/>
    <lineage>
        <taxon>Eukaryota</taxon>
        <taxon>Fungi</taxon>
        <taxon>Dikarya</taxon>
        <taxon>Ascomycota</taxon>
        <taxon>Pezizomycotina</taxon>
        <taxon>Eurotiomycetes</taxon>
        <taxon>Eurotiomycetidae</taxon>
        <taxon>Eurotiales</taxon>
        <taxon>Aspergillaceae</taxon>
        <taxon>Aspergillus</taxon>
        <taxon>Aspergillus subgen. Circumdati</taxon>
    </lineage>
</organism>
<dbReference type="EMBL" id="BCWF01000024">
    <property type="protein sequence ID" value="GAT28203.1"/>
    <property type="molecule type" value="Genomic_DNA"/>
</dbReference>
<protein>
    <submittedName>
        <fullName evidence="2">Uncharacterized protein</fullName>
    </submittedName>
</protein>
<gene>
    <name evidence="2" type="ORF">RIB2604_02502800</name>
</gene>